<dbReference type="InterPro" id="IPR029058">
    <property type="entry name" value="AB_hydrolase_fold"/>
</dbReference>
<gene>
    <name evidence="2" type="ORF">ACFQL7_07150</name>
</gene>
<dbReference type="PANTHER" id="PTHR45763:SF46">
    <property type="entry name" value="AB HYDROLASE-1 DOMAIN-CONTAINING PROTEIN"/>
    <property type="match status" value="1"/>
</dbReference>
<dbReference type="Proteomes" id="UP001596417">
    <property type="component" value="Unassembled WGS sequence"/>
</dbReference>
<dbReference type="Gene3D" id="3.40.50.1820">
    <property type="entry name" value="alpha/beta hydrolase"/>
    <property type="match status" value="1"/>
</dbReference>
<dbReference type="PANTHER" id="PTHR45763">
    <property type="entry name" value="HYDROLASE, ALPHA/BETA FOLD FAMILY PROTEIN, EXPRESSED-RELATED"/>
    <property type="match status" value="1"/>
</dbReference>
<evidence type="ECO:0000313" key="2">
    <source>
        <dbReference type="EMBL" id="MFC7189652.1"/>
    </source>
</evidence>
<evidence type="ECO:0000313" key="3">
    <source>
        <dbReference type="Proteomes" id="UP001596417"/>
    </source>
</evidence>
<comment type="caution">
    <text evidence="2">The sequence shown here is derived from an EMBL/GenBank/DDBJ whole genome shotgun (WGS) entry which is preliminary data.</text>
</comment>
<dbReference type="InterPro" id="IPR000073">
    <property type="entry name" value="AB_hydrolase_1"/>
</dbReference>
<feature type="domain" description="AB hydrolase-1" evidence="1">
    <location>
        <begin position="28"/>
        <end position="281"/>
    </location>
</feature>
<dbReference type="Pfam" id="PF00561">
    <property type="entry name" value="Abhydrolase_1"/>
    <property type="match status" value="1"/>
</dbReference>
<dbReference type="EMBL" id="JBHTAX010000001">
    <property type="protein sequence ID" value="MFC7189652.1"/>
    <property type="molecule type" value="Genomic_DNA"/>
</dbReference>
<keyword evidence="3" id="KW-1185">Reference proteome</keyword>
<organism evidence="2 3">
    <name type="scientific">Halocatena marina</name>
    <dbReference type="NCBI Taxonomy" id="2934937"/>
    <lineage>
        <taxon>Archaea</taxon>
        <taxon>Methanobacteriati</taxon>
        <taxon>Methanobacteriota</taxon>
        <taxon>Stenosarchaea group</taxon>
        <taxon>Halobacteria</taxon>
        <taxon>Halobacteriales</taxon>
        <taxon>Natronomonadaceae</taxon>
        <taxon>Halocatena</taxon>
    </lineage>
</organism>
<sequence length="298" mass="33344">MDRQTKTVSLSDERTVSYLDCGDPDGDPILYFHGSPGSRYEEWFFDRPARERGYRVIAPDRPEIGRSDYHQNYSLLSYTPDVAEIASEFDFDQFDVVGLSGGGTTALSCTVALPNRVTTVGLVCSWAPVGSEPQLANQRAPLDWVYKRLTALGPIPFVPAFSILGLAAQQLSPETFTVKLLSGSLSNADRRVLSDPDRQRFMTENTRESVRAGARGPARDAYLRYRDWKFDIADVLCPVKIHHGTDDSFAPYAFGEYLHDNTPTSTLYTYSNRGHLDFFTDLNTVLESLDADSTERLD</sequence>
<dbReference type="RefSeq" id="WP_264554836.1">
    <property type="nucleotide sequence ID" value="NZ_CP109979.1"/>
</dbReference>
<reference evidence="2 3" key="1">
    <citation type="journal article" date="2019" name="Int. J. Syst. Evol. Microbiol.">
        <title>The Global Catalogue of Microorganisms (GCM) 10K type strain sequencing project: providing services to taxonomists for standard genome sequencing and annotation.</title>
        <authorList>
            <consortium name="The Broad Institute Genomics Platform"/>
            <consortium name="The Broad Institute Genome Sequencing Center for Infectious Disease"/>
            <person name="Wu L."/>
            <person name="Ma J."/>
        </authorList>
    </citation>
    <scope>NUCLEOTIDE SEQUENCE [LARGE SCALE GENOMIC DNA]</scope>
    <source>
        <strain evidence="2 3">RDMS1</strain>
    </source>
</reference>
<keyword evidence="2" id="KW-0378">Hydrolase</keyword>
<dbReference type="GeneID" id="76199215"/>
<dbReference type="AlphaFoldDB" id="A0ABD5YL72"/>
<dbReference type="GO" id="GO:0016787">
    <property type="term" value="F:hydrolase activity"/>
    <property type="evidence" value="ECO:0007669"/>
    <property type="project" value="UniProtKB-KW"/>
</dbReference>
<dbReference type="PRINTS" id="PR00111">
    <property type="entry name" value="ABHYDROLASE"/>
</dbReference>
<dbReference type="SUPFAM" id="SSF53474">
    <property type="entry name" value="alpha/beta-Hydrolases"/>
    <property type="match status" value="1"/>
</dbReference>
<proteinExistence type="predicted"/>
<name>A0ABD5YL72_9EURY</name>
<accession>A0ABD5YL72</accession>
<protein>
    <submittedName>
        <fullName evidence="2">Alpha/beta fold hydrolase</fullName>
    </submittedName>
</protein>
<evidence type="ECO:0000259" key="1">
    <source>
        <dbReference type="Pfam" id="PF00561"/>
    </source>
</evidence>